<dbReference type="EMBL" id="CAIY01000027">
    <property type="protein sequence ID" value="CCH66839.1"/>
    <property type="molecule type" value="Genomic_DNA"/>
</dbReference>
<name>M1WRB2_9NOST</name>
<evidence type="ECO:0000313" key="4">
    <source>
        <dbReference type="Proteomes" id="UP000053051"/>
    </source>
</evidence>
<comment type="caution">
    <text evidence="3">The sequence shown here is derived from an EMBL/GenBank/DDBJ whole genome shotgun (WGS) entry which is preliminary data.</text>
</comment>
<sequence>MLTSYNVQLFLISIMIIMKDFSLISSPQRVKNKYLFFTLFPIISIIYSQLIFSTHAIAQKLPSTRELKNYAETLLTMEPIRQDSLKKIKIMISNSRGSLPIIACNDKNSINQLPNKVRVVVVNFCQSYQSMVIENEMTIERFNQITDIINSNEELQNSIYKLLIEKQYD</sequence>
<gene>
    <name evidence="3" type="ORF">RINTHH_6840</name>
</gene>
<reference evidence="4" key="2">
    <citation type="submission" date="2016-01" db="EMBL/GenBank/DDBJ databases">
        <title>Diatom-associated endosymboitic cyanobacterium lacks core nitrogen metabolism enzymes.</title>
        <authorList>
            <person name="Hilton J.A."/>
            <person name="Foster R.A."/>
            <person name="Tripp H.J."/>
            <person name="Carter B.J."/>
            <person name="Zehr J.P."/>
            <person name="Villareal T.A."/>
        </authorList>
    </citation>
    <scope>NUCLEOTIDE SEQUENCE [LARGE SCALE GENOMIC DNA]</scope>
    <source>
        <strain evidence="4">HH01</strain>
    </source>
</reference>
<feature type="domain" description="DUF4168" evidence="2">
    <location>
        <begin position="64"/>
        <end position="159"/>
    </location>
</feature>
<evidence type="ECO:0000256" key="1">
    <source>
        <dbReference type="SAM" id="Phobius"/>
    </source>
</evidence>
<keyword evidence="1" id="KW-0472">Membrane</keyword>
<evidence type="ECO:0000313" key="3">
    <source>
        <dbReference type="EMBL" id="CCH66839.1"/>
    </source>
</evidence>
<dbReference type="InterPro" id="IPR025433">
    <property type="entry name" value="DUF4168"/>
</dbReference>
<accession>M1WRB2</accession>
<keyword evidence="1" id="KW-1133">Transmembrane helix</keyword>
<dbReference type="Pfam" id="PF13767">
    <property type="entry name" value="DUF4168"/>
    <property type="match status" value="1"/>
</dbReference>
<feature type="transmembrane region" description="Helical" evidence="1">
    <location>
        <begin position="6"/>
        <end position="22"/>
    </location>
</feature>
<feature type="transmembrane region" description="Helical" evidence="1">
    <location>
        <begin position="34"/>
        <end position="52"/>
    </location>
</feature>
<reference evidence="3 4" key="1">
    <citation type="submission" date="2012-05" db="EMBL/GenBank/DDBJ databases">
        <authorList>
            <person name="Hilton J."/>
        </authorList>
    </citation>
    <scope>NUCLEOTIDE SEQUENCE [LARGE SCALE GENOMIC DNA]</scope>
    <source>
        <strain evidence="3 4">HH01</strain>
    </source>
</reference>
<dbReference type="AlphaFoldDB" id="M1WRB2"/>
<dbReference type="Proteomes" id="UP000053051">
    <property type="component" value="Unassembled WGS sequence"/>
</dbReference>
<dbReference type="STRING" id="1165094.RINTHH_6840"/>
<dbReference type="OrthoDB" id="565076at2"/>
<keyword evidence="4" id="KW-1185">Reference proteome</keyword>
<evidence type="ECO:0000259" key="2">
    <source>
        <dbReference type="Pfam" id="PF13767"/>
    </source>
</evidence>
<keyword evidence="1" id="KW-0812">Transmembrane</keyword>
<protein>
    <recommendedName>
        <fullName evidence="2">DUF4168 domain-containing protein</fullName>
    </recommendedName>
</protein>
<proteinExistence type="predicted"/>
<organism evidence="3 4">
    <name type="scientific">Richelia intracellularis HH01</name>
    <dbReference type="NCBI Taxonomy" id="1165094"/>
    <lineage>
        <taxon>Bacteria</taxon>
        <taxon>Bacillati</taxon>
        <taxon>Cyanobacteriota</taxon>
        <taxon>Cyanophyceae</taxon>
        <taxon>Nostocales</taxon>
        <taxon>Nostocaceae</taxon>
        <taxon>Richelia</taxon>
    </lineage>
</organism>